<dbReference type="RefSeq" id="WP_232594139.1">
    <property type="nucleotide sequence ID" value="NZ_BSPD01000031.1"/>
</dbReference>
<dbReference type="InterPro" id="IPR050638">
    <property type="entry name" value="AA-Vitamin_Transporters"/>
</dbReference>
<dbReference type="InterPro" id="IPR000620">
    <property type="entry name" value="EamA_dom"/>
</dbReference>
<feature type="transmembrane region" description="Helical" evidence="5">
    <location>
        <begin position="241"/>
        <end position="261"/>
    </location>
</feature>
<feature type="domain" description="EamA" evidence="6">
    <location>
        <begin position="10"/>
        <end position="137"/>
    </location>
</feature>
<evidence type="ECO:0000256" key="5">
    <source>
        <dbReference type="SAM" id="Phobius"/>
    </source>
</evidence>
<reference evidence="7 8" key="1">
    <citation type="journal article" date="2014" name="Int. J. Syst. Evol. Microbiol.">
        <title>Complete genome sequence of Corynebacterium casei LMG S-19264T (=DSM 44701T), isolated from a smear-ripened cheese.</title>
        <authorList>
            <consortium name="US DOE Joint Genome Institute (JGI-PGF)"/>
            <person name="Walter F."/>
            <person name="Albersmeier A."/>
            <person name="Kalinowski J."/>
            <person name="Ruckert C."/>
        </authorList>
    </citation>
    <scope>NUCLEOTIDE SEQUENCE [LARGE SCALE GENOMIC DNA]</scope>
    <source>
        <strain evidence="7 8">NBRC 110095</strain>
    </source>
</reference>
<dbReference type="Pfam" id="PF00892">
    <property type="entry name" value="EamA"/>
    <property type="match status" value="2"/>
</dbReference>
<feature type="transmembrane region" description="Helical" evidence="5">
    <location>
        <begin position="93"/>
        <end position="114"/>
    </location>
</feature>
<gene>
    <name evidence="7" type="primary">pagO</name>
    <name evidence="7" type="ORF">GCM10007877_13470</name>
</gene>
<dbReference type="SUPFAM" id="SSF103481">
    <property type="entry name" value="Multidrug resistance efflux transporter EmrE"/>
    <property type="match status" value="2"/>
</dbReference>
<dbReference type="PANTHER" id="PTHR32322:SF14">
    <property type="entry name" value="PROTEIN PAGO"/>
    <property type="match status" value="1"/>
</dbReference>
<feature type="transmembrane region" description="Helical" evidence="5">
    <location>
        <begin position="214"/>
        <end position="234"/>
    </location>
</feature>
<feature type="transmembrane region" description="Helical" evidence="5">
    <location>
        <begin position="180"/>
        <end position="199"/>
    </location>
</feature>
<organism evidence="7 8">
    <name type="scientific">Marinibactrum halimedae</name>
    <dbReference type="NCBI Taxonomy" id="1444977"/>
    <lineage>
        <taxon>Bacteria</taxon>
        <taxon>Pseudomonadati</taxon>
        <taxon>Pseudomonadota</taxon>
        <taxon>Gammaproteobacteria</taxon>
        <taxon>Cellvibrionales</taxon>
        <taxon>Cellvibrionaceae</taxon>
        <taxon>Marinibactrum</taxon>
    </lineage>
</organism>
<dbReference type="InterPro" id="IPR037185">
    <property type="entry name" value="EmrE-like"/>
</dbReference>
<feature type="transmembrane region" description="Helical" evidence="5">
    <location>
        <begin position="66"/>
        <end position="87"/>
    </location>
</feature>
<evidence type="ECO:0000259" key="6">
    <source>
        <dbReference type="Pfam" id="PF00892"/>
    </source>
</evidence>
<protein>
    <submittedName>
        <fullName evidence="7">Membrane protein</fullName>
    </submittedName>
</protein>
<dbReference type="EMBL" id="BSPD01000031">
    <property type="protein sequence ID" value="GLS25633.1"/>
    <property type="molecule type" value="Genomic_DNA"/>
</dbReference>
<sequence length="292" mass="31366">MKPFVVPSIFLLVVVIWSTTPLAIQLSNQDFGFALAVSARMTLGASLVWLILLLRGQSLFSSASDWRVYAIASIGVFPNMPLVYWGAQFIPSGLLSLVFSSVPFFMGMFGKFILGERLGQNRIIGLMVAFCGLSVVFWDQLQLNDEAGKGIGAVILSTLLFSISSVWIKKIGAEISPLQQACGSMLFALPGLWLCWWLLGASWPSSVGIVPASAGMYLVIMGSVIGFSAYYFLLRHLQASTTALISMLSPILAMGLGVAVAEESFSTHYFVGTGLVLLGLSVYSGIGKAILK</sequence>
<name>A0AA37T5I7_9GAMM</name>
<comment type="subcellular location">
    <subcellularLocation>
        <location evidence="1">Membrane</location>
        <topology evidence="1">Multi-pass membrane protein</topology>
    </subcellularLocation>
</comment>
<feature type="transmembrane region" description="Helical" evidence="5">
    <location>
        <begin position="33"/>
        <end position="54"/>
    </location>
</feature>
<keyword evidence="3 5" id="KW-1133">Transmembrane helix</keyword>
<feature type="domain" description="EamA" evidence="6">
    <location>
        <begin position="149"/>
        <end position="282"/>
    </location>
</feature>
<accession>A0AA37T5I7</accession>
<dbReference type="GO" id="GO:0016020">
    <property type="term" value="C:membrane"/>
    <property type="evidence" value="ECO:0007669"/>
    <property type="project" value="UniProtKB-SubCell"/>
</dbReference>
<keyword evidence="4 5" id="KW-0472">Membrane</keyword>
<proteinExistence type="predicted"/>
<evidence type="ECO:0000256" key="2">
    <source>
        <dbReference type="ARBA" id="ARBA00022692"/>
    </source>
</evidence>
<evidence type="ECO:0000256" key="1">
    <source>
        <dbReference type="ARBA" id="ARBA00004141"/>
    </source>
</evidence>
<feature type="transmembrane region" description="Helical" evidence="5">
    <location>
        <begin position="150"/>
        <end position="168"/>
    </location>
</feature>
<keyword evidence="8" id="KW-1185">Reference proteome</keyword>
<evidence type="ECO:0000313" key="7">
    <source>
        <dbReference type="EMBL" id="GLS25633.1"/>
    </source>
</evidence>
<evidence type="ECO:0000256" key="3">
    <source>
        <dbReference type="ARBA" id="ARBA00022989"/>
    </source>
</evidence>
<evidence type="ECO:0000256" key="4">
    <source>
        <dbReference type="ARBA" id="ARBA00023136"/>
    </source>
</evidence>
<feature type="transmembrane region" description="Helical" evidence="5">
    <location>
        <begin position="121"/>
        <end position="138"/>
    </location>
</feature>
<comment type="caution">
    <text evidence="7">The sequence shown here is derived from an EMBL/GenBank/DDBJ whole genome shotgun (WGS) entry which is preliminary data.</text>
</comment>
<dbReference type="Proteomes" id="UP001156870">
    <property type="component" value="Unassembled WGS sequence"/>
</dbReference>
<evidence type="ECO:0000313" key="8">
    <source>
        <dbReference type="Proteomes" id="UP001156870"/>
    </source>
</evidence>
<feature type="transmembrane region" description="Helical" evidence="5">
    <location>
        <begin position="267"/>
        <end position="286"/>
    </location>
</feature>
<dbReference type="PANTHER" id="PTHR32322">
    <property type="entry name" value="INNER MEMBRANE TRANSPORTER"/>
    <property type="match status" value="1"/>
</dbReference>
<keyword evidence="2 5" id="KW-0812">Transmembrane</keyword>
<dbReference type="AlphaFoldDB" id="A0AA37T5I7"/>